<sequence length="71" mass="7438">MSAAATSLSTTVNAPLPAEFANLPEDDLARLDSLVRAAVTARAESMDRAIKGSLKHAPKLARPAIRKVLGL</sequence>
<dbReference type="STRING" id="1077974.GOEFS_010_00100"/>
<dbReference type="Proteomes" id="UP000035034">
    <property type="component" value="Unassembled WGS sequence"/>
</dbReference>
<dbReference type="AlphaFoldDB" id="H0QV46"/>
<dbReference type="EMBL" id="BAEH01000010">
    <property type="protein sequence ID" value="GAB16697.1"/>
    <property type="molecule type" value="Genomic_DNA"/>
</dbReference>
<proteinExistence type="predicted"/>
<reference evidence="1 2" key="1">
    <citation type="submission" date="2011-12" db="EMBL/GenBank/DDBJ databases">
        <title>Whole genome shotgun sequence of Gordonia effusa NBRC 100432.</title>
        <authorList>
            <person name="Yoshida I."/>
            <person name="Takarada H."/>
            <person name="Hosoyama A."/>
            <person name="Tsuchikane K."/>
            <person name="Katsumata H."/>
            <person name="Yamazaki S."/>
            <person name="Fujita N."/>
        </authorList>
    </citation>
    <scope>NUCLEOTIDE SEQUENCE [LARGE SCALE GENOMIC DNA]</scope>
    <source>
        <strain evidence="1 2">NBRC 100432</strain>
    </source>
</reference>
<evidence type="ECO:0000313" key="2">
    <source>
        <dbReference type="Proteomes" id="UP000035034"/>
    </source>
</evidence>
<protein>
    <submittedName>
        <fullName evidence="1">Uncharacterized protein</fullName>
    </submittedName>
</protein>
<dbReference type="OrthoDB" id="4561777at2"/>
<name>H0QV46_9ACTN</name>
<keyword evidence="2" id="KW-1185">Reference proteome</keyword>
<evidence type="ECO:0000313" key="1">
    <source>
        <dbReference type="EMBL" id="GAB16697.1"/>
    </source>
</evidence>
<organism evidence="1 2">
    <name type="scientific">Gordonia effusa NBRC 100432</name>
    <dbReference type="NCBI Taxonomy" id="1077974"/>
    <lineage>
        <taxon>Bacteria</taxon>
        <taxon>Bacillati</taxon>
        <taxon>Actinomycetota</taxon>
        <taxon>Actinomycetes</taxon>
        <taxon>Mycobacteriales</taxon>
        <taxon>Gordoniaceae</taxon>
        <taxon>Gordonia</taxon>
    </lineage>
</organism>
<comment type="caution">
    <text evidence="1">The sequence shown here is derived from an EMBL/GenBank/DDBJ whole genome shotgun (WGS) entry which is preliminary data.</text>
</comment>
<gene>
    <name evidence="1" type="ORF">GOEFS_010_00100</name>
</gene>
<accession>H0QV46</accession>
<dbReference type="eggNOG" id="ENOG5031F4Q">
    <property type="taxonomic scope" value="Bacteria"/>
</dbReference>
<dbReference type="RefSeq" id="WP_007316035.1">
    <property type="nucleotide sequence ID" value="NZ_BAEH01000010.1"/>
</dbReference>